<dbReference type="AlphaFoldDB" id="A0A4Y2MKQ3"/>
<organism evidence="1 2">
    <name type="scientific">Araneus ventricosus</name>
    <name type="common">Orbweaver spider</name>
    <name type="synonym">Epeira ventricosa</name>
    <dbReference type="NCBI Taxonomy" id="182803"/>
    <lineage>
        <taxon>Eukaryota</taxon>
        <taxon>Metazoa</taxon>
        <taxon>Ecdysozoa</taxon>
        <taxon>Arthropoda</taxon>
        <taxon>Chelicerata</taxon>
        <taxon>Arachnida</taxon>
        <taxon>Araneae</taxon>
        <taxon>Araneomorphae</taxon>
        <taxon>Entelegynae</taxon>
        <taxon>Araneoidea</taxon>
        <taxon>Araneidae</taxon>
        <taxon>Araneus</taxon>
    </lineage>
</organism>
<evidence type="ECO:0000313" key="1">
    <source>
        <dbReference type="EMBL" id="GBN26216.1"/>
    </source>
</evidence>
<reference evidence="1 2" key="1">
    <citation type="journal article" date="2019" name="Sci. Rep.">
        <title>Orb-weaving spider Araneus ventricosus genome elucidates the spidroin gene catalogue.</title>
        <authorList>
            <person name="Kono N."/>
            <person name="Nakamura H."/>
            <person name="Ohtoshi R."/>
            <person name="Moran D.A.P."/>
            <person name="Shinohara A."/>
            <person name="Yoshida Y."/>
            <person name="Fujiwara M."/>
            <person name="Mori M."/>
            <person name="Tomita M."/>
            <person name="Arakawa K."/>
        </authorList>
    </citation>
    <scope>NUCLEOTIDE SEQUENCE [LARGE SCALE GENOMIC DNA]</scope>
</reference>
<dbReference type="Proteomes" id="UP000499080">
    <property type="component" value="Unassembled WGS sequence"/>
</dbReference>
<protein>
    <submittedName>
        <fullName evidence="1">Uncharacterized protein</fullName>
    </submittedName>
</protein>
<keyword evidence="2" id="KW-1185">Reference proteome</keyword>
<gene>
    <name evidence="1" type="ORF">AVEN_166630_1</name>
</gene>
<sequence length="96" mass="10620">MLQPTAQFLACLQPSNTTVYESLTKAKPSLDLARLEITPPAGDSELLNLFCSSLSTFLSTLTFHKCHRPSDRPESALLNLRTTPPLASSHSYYHDN</sequence>
<name>A0A4Y2MKQ3_ARAVE</name>
<proteinExistence type="predicted"/>
<comment type="caution">
    <text evidence="1">The sequence shown here is derived from an EMBL/GenBank/DDBJ whole genome shotgun (WGS) entry which is preliminary data.</text>
</comment>
<evidence type="ECO:0000313" key="2">
    <source>
        <dbReference type="Proteomes" id="UP000499080"/>
    </source>
</evidence>
<dbReference type="EMBL" id="BGPR01123196">
    <property type="protein sequence ID" value="GBN26216.1"/>
    <property type="molecule type" value="Genomic_DNA"/>
</dbReference>
<accession>A0A4Y2MKQ3</accession>